<organism evidence="1">
    <name type="scientific">Arundo donax</name>
    <name type="common">Giant reed</name>
    <name type="synonym">Donax arundinaceus</name>
    <dbReference type="NCBI Taxonomy" id="35708"/>
    <lineage>
        <taxon>Eukaryota</taxon>
        <taxon>Viridiplantae</taxon>
        <taxon>Streptophyta</taxon>
        <taxon>Embryophyta</taxon>
        <taxon>Tracheophyta</taxon>
        <taxon>Spermatophyta</taxon>
        <taxon>Magnoliopsida</taxon>
        <taxon>Liliopsida</taxon>
        <taxon>Poales</taxon>
        <taxon>Poaceae</taxon>
        <taxon>PACMAD clade</taxon>
        <taxon>Arundinoideae</taxon>
        <taxon>Arundineae</taxon>
        <taxon>Arundo</taxon>
    </lineage>
</organism>
<protein>
    <submittedName>
        <fullName evidence="1">Uncharacterized protein</fullName>
    </submittedName>
</protein>
<evidence type="ECO:0000313" key="1">
    <source>
        <dbReference type="EMBL" id="JAD37581.1"/>
    </source>
</evidence>
<name>A0A0A8ZFK9_ARUDO</name>
<sequence>MAGGGPTVCGLHCGRCRREAAAGWGEGRPGDRPNGGEQR</sequence>
<proteinExistence type="predicted"/>
<accession>A0A0A8ZFK9</accession>
<reference evidence="1" key="2">
    <citation type="journal article" date="2015" name="Data Brief">
        <title>Shoot transcriptome of the giant reed, Arundo donax.</title>
        <authorList>
            <person name="Barrero R.A."/>
            <person name="Guerrero F.D."/>
            <person name="Moolhuijzen P."/>
            <person name="Goolsby J.A."/>
            <person name="Tidwell J."/>
            <person name="Bellgard S.E."/>
            <person name="Bellgard M.I."/>
        </authorList>
    </citation>
    <scope>NUCLEOTIDE SEQUENCE</scope>
    <source>
        <tissue evidence="1">Shoot tissue taken approximately 20 cm above the soil surface</tissue>
    </source>
</reference>
<dbReference type="AlphaFoldDB" id="A0A0A8ZFK9"/>
<reference evidence="1" key="1">
    <citation type="submission" date="2014-09" db="EMBL/GenBank/DDBJ databases">
        <authorList>
            <person name="Magalhaes I.L.F."/>
            <person name="Oliveira U."/>
            <person name="Santos F.R."/>
            <person name="Vidigal T.H.D.A."/>
            <person name="Brescovit A.D."/>
            <person name="Santos A.J."/>
        </authorList>
    </citation>
    <scope>NUCLEOTIDE SEQUENCE</scope>
    <source>
        <tissue evidence="1">Shoot tissue taken approximately 20 cm above the soil surface</tissue>
    </source>
</reference>
<dbReference type="EMBL" id="GBRH01260314">
    <property type="protein sequence ID" value="JAD37581.1"/>
    <property type="molecule type" value="Transcribed_RNA"/>
</dbReference>